<keyword evidence="4" id="KW-0833">Ubl conjugation pathway</keyword>
<feature type="region of interest" description="Disordered" evidence="6">
    <location>
        <begin position="752"/>
        <end position="786"/>
    </location>
</feature>
<dbReference type="HOGENOM" id="CLU_010190_0_0_1"/>
<dbReference type="PANTHER" id="PTHR46896">
    <property type="entry name" value="SENTRIN-SPECIFIC PROTEASE"/>
    <property type="match status" value="1"/>
</dbReference>
<name>A0A067TRY4_GALM3</name>
<feature type="region of interest" description="Disordered" evidence="6">
    <location>
        <begin position="179"/>
        <end position="204"/>
    </location>
</feature>
<dbReference type="SUPFAM" id="SSF54001">
    <property type="entry name" value="Cysteine proteinases"/>
    <property type="match status" value="1"/>
</dbReference>
<dbReference type="AlphaFoldDB" id="A0A067TRY4"/>
<evidence type="ECO:0000259" key="7">
    <source>
        <dbReference type="PROSITE" id="PS50600"/>
    </source>
</evidence>
<feature type="domain" description="Ubiquitin-like protease family profile" evidence="7">
    <location>
        <begin position="558"/>
        <end position="922"/>
    </location>
</feature>
<dbReference type="InterPro" id="IPR003653">
    <property type="entry name" value="Peptidase_C48_C"/>
</dbReference>
<feature type="region of interest" description="Disordered" evidence="6">
    <location>
        <begin position="464"/>
        <end position="538"/>
    </location>
</feature>
<feature type="compositionally biased region" description="Polar residues" evidence="6">
    <location>
        <begin position="72"/>
        <end position="87"/>
    </location>
</feature>
<evidence type="ECO:0000256" key="3">
    <source>
        <dbReference type="ARBA" id="ARBA00022670"/>
    </source>
</evidence>
<feature type="compositionally biased region" description="Polar residues" evidence="6">
    <location>
        <begin position="759"/>
        <end position="773"/>
    </location>
</feature>
<protein>
    <recommendedName>
        <fullName evidence="7">Ubiquitin-like protease family profile domain-containing protein</fullName>
    </recommendedName>
</protein>
<evidence type="ECO:0000256" key="5">
    <source>
        <dbReference type="ARBA" id="ARBA00022801"/>
    </source>
</evidence>
<organism evidence="8 9">
    <name type="scientific">Galerina marginata (strain CBS 339.88)</name>
    <dbReference type="NCBI Taxonomy" id="685588"/>
    <lineage>
        <taxon>Eukaryota</taxon>
        <taxon>Fungi</taxon>
        <taxon>Dikarya</taxon>
        <taxon>Basidiomycota</taxon>
        <taxon>Agaricomycotina</taxon>
        <taxon>Agaricomycetes</taxon>
        <taxon>Agaricomycetidae</taxon>
        <taxon>Agaricales</taxon>
        <taxon>Agaricineae</taxon>
        <taxon>Strophariaceae</taxon>
        <taxon>Galerina</taxon>
    </lineage>
</organism>
<feature type="region of interest" description="Disordered" evidence="6">
    <location>
        <begin position="976"/>
        <end position="1033"/>
    </location>
</feature>
<evidence type="ECO:0000256" key="6">
    <source>
        <dbReference type="SAM" id="MobiDB-lite"/>
    </source>
</evidence>
<reference evidence="9" key="1">
    <citation type="journal article" date="2014" name="Proc. Natl. Acad. Sci. U.S.A.">
        <title>Extensive sampling of basidiomycete genomes demonstrates inadequacy of the white-rot/brown-rot paradigm for wood decay fungi.</title>
        <authorList>
            <person name="Riley R."/>
            <person name="Salamov A.A."/>
            <person name="Brown D.W."/>
            <person name="Nagy L.G."/>
            <person name="Floudas D."/>
            <person name="Held B.W."/>
            <person name="Levasseur A."/>
            <person name="Lombard V."/>
            <person name="Morin E."/>
            <person name="Otillar R."/>
            <person name="Lindquist E.A."/>
            <person name="Sun H."/>
            <person name="LaButti K.M."/>
            <person name="Schmutz J."/>
            <person name="Jabbour D."/>
            <person name="Luo H."/>
            <person name="Baker S.E."/>
            <person name="Pisabarro A.G."/>
            <person name="Walton J.D."/>
            <person name="Blanchette R.A."/>
            <person name="Henrissat B."/>
            <person name="Martin F."/>
            <person name="Cullen D."/>
            <person name="Hibbett D.S."/>
            <person name="Grigoriev I.V."/>
        </authorList>
    </citation>
    <scope>NUCLEOTIDE SEQUENCE [LARGE SCALE GENOMIC DNA]</scope>
    <source>
        <strain evidence="9">CBS 339.88</strain>
    </source>
</reference>
<feature type="compositionally biased region" description="Polar residues" evidence="6">
    <location>
        <begin position="434"/>
        <end position="451"/>
    </location>
</feature>
<dbReference type="PROSITE" id="PS50600">
    <property type="entry name" value="ULP_PROTEASE"/>
    <property type="match status" value="1"/>
</dbReference>
<keyword evidence="5" id="KW-0378">Hydrolase</keyword>
<feature type="region of interest" description="Disordered" evidence="6">
    <location>
        <begin position="233"/>
        <end position="254"/>
    </location>
</feature>
<sequence>MTTPKDRQDIARLNGVNQLTNYRNASNTNPWKQTPTPIITPSNRPPVLRTTNPYNISNPLRAKKNNAKPSVGNPTSSRTMLGGSSRQDGPPPHKKQRLDNQAFESRRHIRNVGQRRVLLGPEEREVIDVDDDNEGVVQEIEPSWPGQSSDDLNLISHPSTSIGQSSKILSDSTGIERKGKRPLLAGDGPDTTWATAKYGNGNPDSDPIESYSEMEAPLTRGKVKQAIAEIEAASQAHPEPTNRAYPDKGDQKPPRVDLFQMRKKKAANMKGKKTPAKTGDTTFIFTGANNLDPIASSATLSRRKPALSDPLPVEEAYLDTHFYPESSRQKLEIFWTPDHKFIMKANESQVFTLLLSREHCSRMEYSPCDDGRVPVVQLQTKPVTRHKLLTIKFNTNDAAWKQKKYESLVKGIPSGLDKGLVGNGDILWQRATQFASSGTSGSSTKPANASRSRLEELETIQLRKFHSLQPAPQNVKRKASLDYTHSGPPSADVSRPVNESSRQQESRQFSMARHNSGQDAGPSNLRRSTRNTGVTKVAPAADQDEVMLVYPQGNPGAVNITYGDFRRLEPGEFLNDTLIEFGLKLWLKGLEKTNPELAGQIHVFNSFFYKKLNHKDPLLAYESVKKWTSKFDIFQKKYIIIPINEHLHWYLAIIYEPEHVLLPTAPEPFIRKQTRASTKTAATDLEPTRDISNLSDDKYDPNVTPSEAEVEHNLNDDFQNSCTIENTDDDLLLRPETVDDDDGNSSAALSYVSEEGDKLTTSNLRQQSPTASCSGPPIRNKSPSSIFSNEIIFDSEGEMDSPKKPDHSAVDSASFYQHRLKNRKGKEKAIVDSDIHPEDQQDRDEPIIVLDEYPKTYIFTMDSLGTRHPQAIKKLASYLKQEAADKKGIQNASLALGKFASVPVQPNFCDCGVYLLHFAQTFMTDPKKYYQSILAQKKATGNKERQEAWHDHKVADMRENLANRVQDLSTEWKKNRVTNVDTKAGEGSDGSSDVEMGEPDVEVIERSPMEKSGTVKRPGQPKYKSKANRMRGN</sequence>
<evidence type="ECO:0000313" key="9">
    <source>
        <dbReference type="Proteomes" id="UP000027222"/>
    </source>
</evidence>
<keyword evidence="2" id="KW-0597">Phosphoprotein</keyword>
<dbReference type="InterPro" id="IPR038765">
    <property type="entry name" value="Papain-like_cys_pep_sf"/>
</dbReference>
<dbReference type="GO" id="GO:0005737">
    <property type="term" value="C:cytoplasm"/>
    <property type="evidence" value="ECO:0007669"/>
    <property type="project" value="TreeGrafter"/>
</dbReference>
<dbReference type="InterPro" id="IPR051947">
    <property type="entry name" value="Sentrin-specific_protease"/>
</dbReference>
<accession>A0A067TRY4</accession>
<feature type="region of interest" description="Disordered" evidence="6">
    <location>
        <begin position="674"/>
        <end position="705"/>
    </location>
</feature>
<comment type="similarity">
    <text evidence="1">Belongs to the peptidase C48 family.</text>
</comment>
<keyword evidence="3" id="KW-0645">Protease</keyword>
<feature type="region of interest" description="Disordered" evidence="6">
    <location>
        <begin position="434"/>
        <end position="453"/>
    </location>
</feature>
<keyword evidence="9" id="KW-1185">Reference proteome</keyword>
<dbReference type="EMBL" id="KL142369">
    <property type="protein sequence ID" value="KDR82684.1"/>
    <property type="molecule type" value="Genomic_DNA"/>
</dbReference>
<dbReference type="STRING" id="685588.A0A067TRY4"/>
<dbReference type="GO" id="GO:0005634">
    <property type="term" value="C:nucleus"/>
    <property type="evidence" value="ECO:0007669"/>
    <property type="project" value="TreeGrafter"/>
</dbReference>
<feature type="region of interest" description="Disordered" evidence="6">
    <location>
        <begin position="1"/>
        <end position="103"/>
    </location>
</feature>
<evidence type="ECO:0000256" key="1">
    <source>
        <dbReference type="ARBA" id="ARBA00005234"/>
    </source>
</evidence>
<evidence type="ECO:0000313" key="8">
    <source>
        <dbReference type="EMBL" id="KDR82684.1"/>
    </source>
</evidence>
<feature type="compositionally biased region" description="Basic and acidic residues" evidence="6">
    <location>
        <begin position="245"/>
        <end position="254"/>
    </location>
</feature>
<evidence type="ECO:0000256" key="2">
    <source>
        <dbReference type="ARBA" id="ARBA00022553"/>
    </source>
</evidence>
<feature type="compositionally biased region" description="Basic residues" evidence="6">
    <location>
        <begin position="1023"/>
        <end position="1033"/>
    </location>
</feature>
<dbReference type="GO" id="GO:0070139">
    <property type="term" value="F:SUMO-specific endopeptidase activity"/>
    <property type="evidence" value="ECO:0007669"/>
    <property type="project" value="TreeGrafter"/>
</dbReference>
<gene>
    <name evidence="8" type="ORF">GALMADRAFT_238172</name>
</gene>
<dbReference type="Gene3D" id="3.30.310.130">
    <property type="entry name" value="Ubiquitin-related"/>
    <property type="match status" value="1"/>
</dbReference>
<feature type="compositionally biased region" description="Polar residues" evidence="6">
    <location>
        <begin position="49"/>
        <end position="58"/>
    </location>
</feature>
<dbReference type="Proteomes" id="UP000027222">
    <property type="component" value="Unassembled WGS sequence"/>
</dbReference>
<dbReference type="GO" id="GO:0016926">
    <property type="term" value="P:protein desumoylation"/>
    <property type="evidence" value="ECO:0007669"/>
    <property type="project" value="TreeGrafter"/>
</dbReference>
<feature type="compositionally biased region" description="Basic and acidic residues" evidence="6">
    <location>
        <begin position="1"/>
        <end position="10"/>
    </location>
</feature>
<dbReference type="Gene3D" id="1.10.418.20">
    <property type="match status" value="2"/>
</dbReference>
<dbReference type="Pfam" id="PF02902">
    <property type="entry name" value="Peptidase_C48"/>
    <property type="match status" value="2"/>
</dbReference>
<dbReference type="PANTHER" id="PTHR46896:SF3">
    <property type="entry name" value="FI06413P-RELATED"/>
    <property type="match status" value="1"/>
</dbReference>
<dbReference type="GO" id="GO:0006508">
    <property type="term" value="P:proteolysis"/>
    <property type="evidence" value="ECO:0007669"/>
    <property type="project" value="UniProtKB-KW"/>
</dbReference>
<feature type="compositionally biased region" description="Low complexity" evidence="6">
    <location>
        <begin position="499"/>
        <end position="508"/>
    </location>
</feature>
<dbReference type="OrthoDB" id="442460at2759"/>
<evidence type="ECO:0000256" key="4">
    <source>
        <dbReference type="ARBA" id="ARBA00022786"/>
    </source>
</evidence>
<feature type="compositionally biased region" description="Polar residues" evidence="6">
    <location>
        <begin position="15"/>
        <end position="42"/>
    </location>
</feature>
<proteinExistence type="inferred from homology"/>